<feature type="transmembrane region" description="Helical" evidence="7">
    <location>
        <begin position="279"/>
        <end position="300"/>
    </location>
</feature>
<dbReference type="PROSITE" id="PS00216">
    <property type="entry name" value="SUGAR_TRANSPORT_1"/>
    <property type="match status" value="1"/>
</dbReference>
<dbReference type="Proteomes" id="UP000694568">
    <property type="component" value="Unplaced"/>
</dbReference>
<feature type="transmembrane region" description="Helical" evidence="7">
    <location>
        <begin position="21"/>
        <end position="40"/>
    </location>
</feature>
<comment type="similarity">
    <text evidence="2">Belongs to the major facilitator superfamily.</text>
</comment>
<dbReference type="InterPro" id="IPR020846">
    <property type="entry name" value="MFS_dom"/>
</dbReference>
<reference evidence="9" key="2">
    <citation type="submission" date="2025-09" db="UniProtKB">
        <authorList>
            <consortium name="Ensembl"/>
        </authorList>
    </citation>
    <scope>IDENTIFICATION</scope>
</reference>
<organism evidence="9 10">
    <name type="scientific">Sander lucioperca</name>
    <name type="common">Pike-perch</name>
    <name type="synonym">Perca lucioperca</name>
    <dbReference type="NCBI Taxonomy" id="283035"/>
    <lineage>
        <taxon>Eukaryota</taxon>
        <taxon>Metazoa</taxon>
        <taxon>Chordata</taxon>
        <taxon>Craniata</taxon>
        <taxon>Vertebrata</taxon>
        <taxon>Euteleostomi</taxon>
        <taxon>Actinopterygii</taxon>
        <taxon>Neopterygii</taxon>
        <taxon>Teleostei</taxon>
        <taxon>Neoteleostei</taxon>
        <taxon>Acanthomorphata</taxon>
        <taxon>Eupercaria</taxon>
        <taxon>Perciformes</taxon>
        <taxon>Percoidei</taxon>
        <taxon>Percidae</taxon>
        <taxon>Luciopercinae</taxon>
        <taxon>Sander</taxon>
    </lineage>
</organism>
<keyword evidence="4 7" id="KW-0812">Transmembrane</keyword>
<dbReference type="InterPro" id="IPR036259">
    <property type="entry name" value="MFS_trans_sf"/>
</dbReference>
<dbReference type="SUPFAM" id="SSF103473">
    <property type="entry name" value="MFS general substrate transporter"/>
    <property type="match status" value="1"/>
</dbReference>
<evidence type="ECO:0000256" key="7">
    <source>
        <dbReference type="SAM" id="Phobius"/>
    </source>
</evidence>
<evidence type="ECO:0000256" key="4">
    <source>
        <dbReference type="ARBA" id="ARBA00022692"/>
    </source>
</evidence>
<dbReference type="InterPro" id="IPR005828">
    <property type="entry name" value="MFS_sugar_transport-like"/>
</dbReference>
<feature type="transmembrane region" description="Helical" evidence="7">
    <location>
        <begin position="200"/>
        <end position="218"/>
    </location>
</feature>
<evidence type="ECO:0000256" key="6">
    <source>
        <dbReference type="ARBA" id="ARBA00023136"/>
    </source>
</evidence>
<dbReference type="Pfam" id="PF00083">
    <property type="entry name" value="Sugar_tr"/>
    <property type="match status" value="1"/>
</dbReference>
<feature type="domain" description="Major facilitator superfamily (MFS) profile" evidence="8">
    <location>
        <begin position="1"/>
        <end position="334"/>
    </location>
</feature>
<dbReference type="Ensembl" id="ENSSLUT00000028175.1">
    <property type="protein sequence ID" value="ENSSLUP00000027288.1"/>
    <property type="gene ID" value="ENSSLUG00000012370.1"/>
</dbReference>
<protein>
    <submittedName>
        <fullName evidence="9">SV2 related protein b</fullName>
    </submittedName>
</protein>
<evidence type="ECO:0000313" key="10">
    <source>
        <dbReference type="Proteomes" id="UP000694568"/>
    </source>
</evidence>
<dbReference type="PROSITE" id="PS50850">
    <property type="entry name" value="MFS"/>
    <property type="match status" value="1"/>
</dbReference>
<keyword evidence="5 7" id="KW-1133">Transmembrane helix</keyword>
<evidence type="ECO:0000256" key="3">
    <source>
        <dbReference type="ARBA" id="ARBA00022448"/>
    </source>
</evidence>
<feature type="transmembrane region" description="Helical" evidence="7">
    <location>
        <begin position="80"/>
        <end position="100"/>
    </location>
</feature>
<dbReference type="PANTHER" id="PTHR23511:SF5">
    <property type="entry name" value="MAJOR FACILITATOR-TYPE TRANSPORTER HXNZ-RELATED"/>
    <property type="match status" value="1"/>
</dbReference>
<feature type="transmembrane region" description="Helical" evidence="7">
    <location>
        <begin position="312"/>
        <end position="331"/>
    </location>
</feature>
<dbReference type="GO" id="GO:0016020">
    <property type="term" value="C:membrane"/>
    <property type="evidence" value="ECO:0007669"/>
    <property type="project" value="UniProtKB-SubCell"/>
</dbReference>
<feature type="transmembrane region" description="Helical" evidence="7">
    <location>
        <begin position="230"/>
        <end position="259"/>
    </location>
</feature>
<name>A0A8C9YM00_SANLU</name>
<comment type="subcellular location">
    <subcellularLocation>
        <location evidence="1">Membrane</location>
        <topology evidence="1">Multi-pass membrane protein</topology>
    </subcellularLocation>
</comment>
<dbReference type="InterPro" id="IPR005829">
    <property type="entry name" value="Sugar_transporter_CS"/>
</dbReference>
<dbReference type="Gene3D" id="1.20.1250.20">
    <property type="entry name" value="MFS general substrate transporter like domains"/>
    <property type="match status" value="2"/>
</dbReference>
<dbReference type="GeneTree" id="ENSGT00940000155403"/>
<evidence type="ECO:0000256" key="5">
    <source>
        <dbReference type="ARBA" id="ARBA00022989"/>
    </source>
</evidence>
<evidence type="ECO:0000256" key="1">
    <source>
        <dbReference type="ARBA" id="ARBA00004141"/>
    </source>
</evidence>
<dbReference type="GO" id="GO:0022857">
    <property type="term" value="F:transmembrane transporter activity"/>
    <property type="evidence" value="ECO:0007669"/>
    <property type="project" value="InterPro"/>
</dbReference>
<reference evidence="9" key="1">
    <citation type="submission" date="2025-08" db="UniProtKB">
        <authorList>
            <consortium name="Ensembl"/>
        </authorList>
    </citation>
    <scope>IDENTIFICATION</scope>
</reference>
<dbReference type="AlphaFoldDB" id="A0A8C9YM00"/>
<dbReference type="PANTHER" id="PTHR23511">
    <property type="entry name" value="SYNAPTIC VESICLE GLYCOPROTEIN 2"/>
    <property type="match status" value="1"/>
</dbReference>
<proteinExistence type="inferred from homology"/>
<evidence type="ECO:0000259" key="8">
    <source>
        <dbReference type="PROSITE" id="PS50850"/>
    </source>
</evidence>
<accession>A0A8C9YM00</accession>
<evidence type="ECO:0000256" key="2">
    <source>
        <dbReference type="ARBA" id="ARBA00008335"/>
    </source>
</evidence>
<sequence>KLTMTIGFGKFQLKMSALTGLAWIGDAMELMILSILGAQLHCEWRLSGYQVALMTLVVVIGTMIGSPLCGHVSDKYGRKAVSLISGLLSAFSLQYGWLLVLQGLVGIGLGGTPQSSVGLLGTFCVTQWLPESIHFNMLVGKTEKAMATLTRIAKENGKAMPQGKLTANKQSGRGQIFLLHLKQKCNLECTNLTSADYKDLLWTSFAEMPGLLVGLLVIDCIGRKKSMALSFLFSLCILYWEVSLTATTICIFIARAFIFAGFQVAYVYTTEVFPTENRASAMGISSAISRMGVLITTLVAQVLLRTSMFGALSFYCGLSLLGGVASLILPFETLGRVMQESSLGSGGLRADHHHNQPVK</sequence>
<keyword evidence="6 7" id="KW-0472">Membrane</keyword>
<feature type="transmembrane region" description="Helical" evidence="7">
    <location>
        <begin position="46"/>
        <end position="68"/>
    </location>
</feature>
<keyword evidence="3" id="KW-0813">Transport</keyword>
<keyword evidence="10" id="KW-1185">Reference proteome</keyword>
<evidence type="ECO:0000313" key="9">
    <source>
        <dbReference type="Ensembl" id="ENSSLUP00000027288.1"/>
    </source>
</evidence>